<accession>U6G183</accession>
<name>U6G183_9EIME</name>
<sequence length="854" mass="91536">MPVARASMPSSKAGRSCRRRNNSNDDRSPGRSSSNSNNNSSSSSGSRGGSRGGGRGAQGGSKKEGSKVRGNGRYSDSHSGVLTAPLPPSSRWPPRSSQPRPSRCLDALLRENVLLTVLPFLEAADATRFAACCTDLHTALTTPRVQPLWRRWFETSGFVWWPYGGACGSSCSLEIDKDGFILQQQERQGQRQGQQQLQLQLAGTEGRPGAGYRQFSHEGWCCQFLWNARSLHNWKSGTCAFAALHTDSHKLFMVSIHPKGVYASRAEATPLSPTAAPLLQRPVESPAAETPQQTSQHHRQHQQPEQQQEQQGDSPTAAPLRQQTLQSPTSETPRETGEHDQQHQQQQQQQQNSPTAAPLRQQAVQSPAAETPRQARQHNRQQQQQHQQQDSLTPASAQQQTVRSPAAETPRQTRQHSRQQQHQQQQQQDTPAAAALQQQALRSPAAETPRQIRQQRQQQQQQQQQHAQQQQQLSSSMDAASAFRLADAEPSSQPSVHFTPGAGRYLRAALHAKPAVLTAAADRIVCITEPLKKSAGAPSTSSPSKSEGVYGNSSCCCHRPSRGVPAVSVSPVSACAAAGSISSLASLELELESLVSGGSGGRRGSGKARKSGSSRQAGASAPSVAAAAGVGGSGDHRRASGDAAAAAAAAGEVREICRCWPRGAWLGCSVDATSGLMACSYLSTEAAGNSGRGRRKKGNSGSGAAEPCEYKVFDLLQETELAQLAIEGQLVHRLILNFIFSQSPSRVFGFDRWHREFFVWTISNVVPGEALETSAIVNAHTDGILGLDVTETYSSLKVLSGSRDETISLYSVDPLLRLATFTGSDLALPVGVTLCMFWISADGPPESVAACAGL</sequence>
<feature type="region of interest" description="Disordered" evidence="1">
    <location>
        <begin position="596"/>
        <end position="638"/>
    </location>
</feature>
<feature type="compositionally biased region" description="Basic and acidic residues" evidence="1">
    <location>
        <begin position="332"/>
        <end position="342"/>
    </location>
</feature>
<dbReference type="InterPro" id="IPR039715">
    <property type="entry name" value="ZCCHC10"/>
</dbReference>
<evidence type="ECO:0000256" key="1">
    <source>
        <dbReference type="SAM" id="MobiDB-lite"/>
    </source>
</evidence>
<evidence type="ECO:0008006" key="4">
    <source>
        <dbReference type="Google" id="ProtNLM"/>
    </source>
</evidence>
<evidence type="ECO:0000313" key="3">
    <source>
        <dbReference type="Proteomes" id="UP000018201"/>
    </source>
</evidence>
<feature type="compositionally biased region" description="Low complexity" evidence="1">
    <location>
        <begin position="92"/>
        <end position="101"/>
    </location>
</feature>
<dbReference type="OrthoDB" id="347441at2759"/>
<dbReference type="Proteomes" id="UP000018201">
    <property type="component" value="Unassembled WGS sequence"/>
</dbReference>
<feature type="region of interest" description="Disordered" evidence="1">
    <location>
        <begin position="284"/>
        <end position="480"/>
    </location>
</feature>
<feature type="compositionally biased region" description="Low complexity" evidence="1">
    <location>
        <begin position="30"/>
        <end position="45"/>
    </location>
</feature>
<protein>
    <recommendedName>
        <fullName evidence="4">F-box domain-containing protein</fullName>
    </recommendedName>
</protein>
<gene>
    <name evidence="2" type="ORF">EPH_0000880</name>
</gene>
<feature type="region of interest" description="Disordered" evidence="1">
    <location>
        <begin position="532"/>
        <end position="552"/>
    </location>
</feature>
<dbReference type="VEuPathDB" id="ToxoDB:EPH_0000880"/>
<keyword evidence="3" id="KW-1185">Reference proteome</keyword>
<feature type="compositionally biased region" description="Polar residues" evidence="1">
    <location>
        <begin position="321"/>
        <end position="331"/>
    </location>
</feature>
<feature type="compositionally biased region" description="Gly residues" evidence="1">
    <location>
        <begin position="46"/>
        <end position="59"/>
    </location>
</feature>
<dbReference type="SUPFAM" id="SSF81383">
    <property type="entry name" value="F-box domain"/>
    <property type="match status" value="1"/>
</dbReference>
<reference evidence="2" key="1">
    <citation type="submission" date="2013-10" db="EMBL/GenBank/DDBJ databases">
        <title>Genomic analysis of the causative agents of coccidiosis in chickens.</title>
        <authorList>
            <person name="Reid A.J."/>
            <person name="Blake D."/>
            <person name="Billington K."/>
            <person name="Browne H."/>
            <person name="Dunn M."/>
            <person name="Hung S."/>
            <person name="Kawahara F."/>
            <person name="Miranda-Saavedra D."/>
            <person name="Mourier T."/>
            <person name="Nagra H."/>
            <person name="Otto T.D."/>
            <person name="Rawlings N."/>
            <person name="Sanchez A."/>
            <person name="Sanders M."/>
            <person name="Subramaniam C."/>
            <person name="Tay Y."/>
            <person name="Dear P."/>
            <person name="Doerig C."/>
            <person name="Gruber A."/>
            <person name="Parkinson J."/>
            <person name="Shirley M."/>
            <person name="Wan K.L."/>
            <person name="Berriman M."/>
            <person name="Tomley F."/>
            <person name="Pain A."/>
        </authorList>
    </citation>
    <scope>NUCLEOTIDE SEQUENCE [LARGE SCALE GENOMIC DNA]</scope>
    <source>
        <strain evidence="2">Houghton</strain>
    </source>
</reference>
<feature type="compositionally biased region" description="Low complexity" evidence="1">
    <location>
        <begin position="613"/>
        <end position="628"/>
    </location>
</feature>
<feature type="compositionally biased region" description="Low complexity" evidence="1">
    <location>
        <begin position="420"/>
        <end position="472"/>
    </location>
</feature>
<dbReference type="InterPro" id="IPR036047">
    <property type="entry name" value="F-box-like_dom_sf"/>
</dbReference>
<proteinExistence type="predicted"/>
<reference evidence="2" key="2">
    <citation type="submission" date="2013-10" db="EMBL/GenBank/DDBJ databases">
        <authorList>
            <person name="Aslett M."/>
        </authorList>
    </citation>
    <scope>NUCLEOTIDE SEQUENCE [LARGE SCALE GENOMIC DNA]</scope>
    <source>
        <strain evidence="2">Houghton</strain>
    </source>
</reference>
<dbReference type="EMBL" id="HG689146">
    <property type="protein sequence ID" value="CDI73905.1"/>
    <property type="molecule type" value="Genomic_DNA"/>
</dbReference>
<feature type="region of interest" description="Disordered" evidence="1">
    <location>
        <begin position="1"/>
        <end position="101"/>
    </location>
</feature>
<feature type="compositionally biased region" description="Polar residues" evidence="1">
    <location>
        <begin position="390"/>
        <end position="403"/>
    </location>
</feature>
<evidence type="ECO:0000313" key="2">
    <source>
        <dbReference type="EMBL" id="CDI73905.1"/>
    </source>
</evidence>
<dbReference type="PANTHER" id="PTHR13491">
    <property type="entry name" value="ZCCHC10 PROTEIN"/>
    <property type="match status" value="1"/>
</dbReference>
<dbReference type="PANTHER" id="PTHR13491:SF0">
    <property type="entry name" value="ZINC FINGER CCHC DOMAIN-CONTAINING PROTEIN 10"/>
    <property type="match status" value="1"/>
</dbReference>
<dbReference type="AlphaFoldDB" id="U6G183"/>
<organism evidence="2 3">
    <name type="scientific">Eimeria praecox</name>
    <dbReference type="NCBI Taxonomy" id="51316"/>
    <lineage>
        <taxon>Eukaryota</taxon>
        <taxon>Sar</taxon>
        <taxon>Alveolata</taxon>
        <taxon>Apicomplexa</taxon>
        <taxon>Conoidasida</taxon>
        <taxon>Coccidia</taxon>
        <taxon>Eucoccidiorida</taxon>
        <taxon>Eimeriorina</taxon>
        <taxon>Eimeriidae</taxon>
        <taxon>Eimeria</taxon>
    </lineage>
</organism>
<feature type="compositionally biased region" description="Low complexity" evidence="1">
    <location>
        <begin position="380"/>
        <end position="389"/>
    </location>
</feature>